<dbReference type="Pfam" id="PF02879">
    <property type="entry name" value="PGM_PMM_II"/>
    <property type="match status" value="1"/>
</dbReference>
<dbReference type="PANTHER" id="PTHR42946:SF1">
    <property type="entry name" value="PHOSPHOGLUCOMUTASE (ALPHA-D-GLUCOSE-1,6-BISPHOSPHATE-DEPENDENT)"/>
    <property type="match status" value="1"/>
</dbReference>
<evidence type="ECO:0000259" key="6">
    <source>
        <dbReference type="Pfam" id="PF02879"/>
    </source>
</evidence>
<gene>
    <name evidence="8" type="ORF">FisN_24Hh151</name>
</gene>
<dbReference type="EC" id="5.4.2.8" evidence="8"/>
<feature type="domain" description="Alpha-D-phosphohexomutase alpha/beta/alpha" evidence="7">
    <location>
        <begin position="379"/>
        <end position="480"/>
    </location>
</feature>
<accession>A0A1Z5JVK8</accession>
<keyword evidence="8" id="KW-0413">Isomerase</keyword>
<keyword evidence="3" id="KW-0597">Phosphoprotein</keyword>
<comment type="caution">
    <text evidence="8">The sequence shown here is derived from an EMBL/GenBank/DDBJ whole genome shotgun (WGS) entry which is preliminary data.</text>
</comment>
<proteinExistence type="inferred from homology"/>
<dbReference type="InParanoid" id="A0A1Z5JVK8"/>
<dbReference type="Pfam" id="PF02878">
    <property type="entry name" value="PGM_PMM_I"/>
    <property type="match status" value="1"/>
</dbReference>
<evidence type="ECO:0000313" key="9">
    <source>
        <dbReference type="Proteomes" id="UP000198406"/>
    </source>
</evidence>
<comment type="similarity">
    <text evidence="2">Belongs to the phosphohexose mutase family.</text>
</comment>
<keyword evidence="9" id="KW-1185">Reference proteome</keyword>
<evidence type="ECO:0000259" key="7">
    <source>
        <dbReference type="Pfam" id="PF02880"/>
    </source>
</evidence>
<sequence>MLSGFCIIFGALLYAERCCAFLRNPSRTSRATTPLHSLTDKVSHPIPAFLTQSFNTECDNTNRPPSLNILLRSIQQLTYSGSDIRGYFVDHSRFGSLASVAHEIGKVQLHYPALTPLAAYCLGHALADQLLLEHSEDEIIQVAIGQDPRLHGKRLVDSFARGAEAADPKVHVVYTGISTTPACAAFVSLHHCHAGVMVTASHLPFYRNGFKIFYRSGGMTLPVLQDLGARAGTILNQWFSAGILPPASGGVEVRCSAHVSYMPAYAESLKRAVIQNVGRENKPLEGLKIVFNPGNGAGGFFYDVLKDLGADVLGSIHLEPDGNFPNGVPNPEYEPMLSSTIRACEASGADLGIMLDTDADRCGFVTRGKDGIYEPLNRNRLIALLGVMFAESSPGCAFVTDSVTSEGLSTFLKGLGLTHVRYVKGYMNVISKAKELTESGELNAEVAIETSGHCAMKENSYLDDGTYTAVKVVSLLAKQRATQQCPSLLDLISSMPEMDEISELRMPVFDKSIETMREVFDLCALTMEDQSSMPSNTWETDTENLEGIRIRTGNNQFLMLRKSLHDPIISLQIEARSVEEARATIVKPLLQIFKDEEQIVNNLDLSVLEQY</sequence>
<dbReference type="Gene3D" id="3.40.120.10">
    <property type="entry name" value="Alpha-D-Glucose-1,6-Bisphosphate, subunit A, domain 3"/>
    <property type="match status" value="3"/>
</dbReference>
<dbReference type="SUPFAM" id="SSF53738">
    <property type="entry name" value="Phosphoglucomutase, first 3 domains"/>
    <property type="match status" value="3"/>
</dbReference>
<evidence type="ECO:0000313" key="8">
    <source>
        <dbReference type="EMBL" id="GAX17781.1"/>
    </source>
</evidence>
<evidence type="ECO:0000256" key="1">
    <source>
        <dbReference type="ARBA" id="ARBA00001946"/>
    </source>
</evidence>
<dbReference type="InterPro" id="IPR005845">
    <property type="entry name" value="A-D-PHexomutase_a/b/a-II"/>
</dbReference>
<dbReference type="InterPro" id="IPR005846">
    <property type="entry name" value="A-D-PHexomutase_a/b/a-III"/>
</dbReference>
<dbReference type="InterPro" id="IPR016055">
    <property type="entry name" value="A-D-PHexomutase_a/b/a-I/II/III"/>
</dbReference>
<dbReference type="InterPro" id="IPR005844">
    <property type="entry name" value="A-D-PHexomutase_a/b/a-I"/>
</dbReference>
<evidence type="ECO:0000256" key="3">
    <source>
        <dbReference type="ARBA" id="ARBA00022553"/>
    </source>
</evidence>
<dbReference type="InterPro" id="IPR005841">
    <property type="entry name" value="Alpha-D-phosphohexomutase_SF"/>
</dbReference>
<organism evidence="8 9">
    <name type="scientific">Fistulifera solaris</name>
    <name type="common">Oleaginous diatom</name>
    <dbReference type="NCBI Taxonomy" id="1519565"/>
    <lineage>
        <taxon>Eukaryota</taxon>
        <taxon>Sar</taxon>
        <taxon>Stramenopiles</taxon>
        <taxon>Ochrophyta</taxon>
        <taxon>Bacillariophyta</taxon>
        <taxon>Bacillariophyceae</taxon>
        <taxon>Bacillariophycidae</taxon>
        <taxon>Naviculales</taxon>
        <taxon>Naviculaceae</taxon>
        <taxon>Fistulifera</taxon>
    </lineage>
</organism>
<evidence type="ECO:0000256" key="2">
    <source>
        <dbReference type="ARBA" id="ARBA00010231"/>
    </source>
</evidence>
<dbReference type="Pfam" id="PF02880">
    <property type="entry name" value="PGM_PMM_III"/>
    <property type="match status" value="1"/>
</dbReference>
<feature type="domain" description="Alpha-D-phosphohexomutase alpha/beta/alpha" evidence="5">
    <location>
        <begin position="114"/>
        <end position="220"/>
    </location>
</feature>
<name>A0A1Z5JVK8_FISSO</name>
<dbReference type="InterPro" id="IPR050060">
    <property type="entry name" value="Phosphoglucosamine_mutase"/>
</dbReference>
<reference evidence="8 9" key="1">
    <citation type="journal article" date="2015" name="Plant Cell">
        <title>Oil accumulation by the oleaginous diatom Fistulifera solaris as revealed by the genome and transcriptome.</title>
        <authorList>
            <person name="Tanaka T."/>
            <person name="Maeda Y."/>
            <person name="Veluchamy A."/>
            <person name="Tanaka M."/>
            <person name="Abida H."/>
            <person name="Marechal E."/>
            <person name="Bowler C."/>
            <person name="Muto M."/>
            <person name="Sunaga Y."/>
            <person name="Tanaka M."/>
            <person name="Yoshino T."/>
            <person name="Taniguchi T."/>
            <person name="Fukuda Y."/>
            <person name="Nemoto M."/>
            <person name="Matsumoto M."/>
            <person name="Wong P.S."/>
            <person name="Aburatani S."/>
            <person name="Fujibuchi W."/>
        </authorList>
    </citation>
    <scope>NUCLEOTIDE SEQUENCE [LARGE SCALE GENOMIC DNA]</scope>
    <source>
        <strain evidence="8 9">JPCC DA0580</strain>
    </source>
</reference>
<keyword evidence="4" id="KW-0732">Signal</keyword>
<comment type="cofactor">
    <cofactor evidence="1">
        <name>Mg(2+)</name>
        <dbReference type="ChEBI" id="CHEBI:18420"/>
    </cofactor>
</comment>
<feature type="domain" description="Alpha-D-phosphohexomutase alpha/beta/alpha" evidence="6">
    <location>
        <begin position="265"/>
        <end position="366"/>
    </location>
</feature>
<evidence type="ECO:0000256" key="4">
    <source>
        <dbReference type="SAM" id="SignalP"/>
    </source>
</evidence>
<feature type="chain" id="PRO_5012125296" evidence="4">
    <location>
        <begin position="21"/>
        <end position="611"/>
    </location>
</feature>
<dbReference type="GO" id="GO:0004615">
    <property type="term" value="F:phosphomannomutase activity"/>
    <property type="evidence" value="ECO:0007669"/>
    <property type="project" value="UniProtKB-EC"/>
</dbReference>
<dbReference type="AlphaFoldDB" id="A0A1Z5JVK8"/>
<dbReference type="Proteomes" id="UP000198406">
    <property type="component" value="Unassembled WGS sequence"/>
</dbReference>
<dbReference type="PRINTS" id="PR00509">
    <property type="entry name" value="PGMPMM"/>
</dbReference>
<dbReference type="OrthoDB" id="1743979at2759"/>
<feature type="signal peptide" evidence="4">
    <location>
        <begin position="1"/>
        <end position="20"/>
    </location>
</feature>
<dbReference type="GO" id="GO:0005975">
    <property type="term" value="P:carbohydrate metabolic process"/>
    <property type="evidence" value="ECO:0007669"/>
    <property type="project" value="InterPro"/>
</dbReference>
<dbReference type="EMBL" id="BDSP01000122">
    <property type="protein sequence ID" value="GAX17781.1"/>
    <property type="molecule type" value="Genomic_DNA"/>
</dbReference>
<evidence type="ECO:0000259" key="5">
    <source>
        <dbReference type="Pfam" id="PF02878"/>
    </source>
</evidence>
<protein>
    <submittedName>
        <fullName evidence="8">Phosphomannomutase</fullName>
        <ecNumber evidence="8">5.4.2.8</ecNumber>
    </submittedName>
</protein>
<dbReference type="PANTHER" id="PTHR42946">
    <property type="entry name" value="PHOSPHOHEXOSE MUTASE"/>
    <property type="match status" value="1"/>
</dbReference>